<reference evidence="3 4" key="1">
    <citation type="submission" date="2024-09" db="EMBL/GenBank/DDBJ databases">
        <authorList>
            <person name="Sun Q."/>
            <person name="Mori K."/>
        </authorList>
    </citation>
    <scope>NUCLEOTIDE SEQUENCE [LARGE SCALE GENOMIC DNA]</scope>
    <source>
        <strain evidence="3 4">JCM 14321</strain>
    </source>
</reference>
<evidence type="ECO:0000256" key="1">
    <source>
        <dbReference type="ARBA" id="ARBA00007430"/>
    </source>
</evidence>
<dbReference type="Proteomes" id="UP001589667">
    <property type="component" value="Unassembled WGS sequence"/>
</dbReference>
<evidence type="ECO:0000259" key="2">
    <source>
        <dbReference type="Pfam" id="PF02719"/>
    </source>
</evidence>
<keyword evidence="4" id="KW-1185">Reference proteome</keyword>
<dbReference type="InterPro" id="IPR003869">
    <property type="entry name" value="Polysac_CapD-like"/>
</dbReference>
<dbReference type="PANTHER" id="PTHR43318">
    <property type="entry name" value="UDP-N-ACETYLGLUCOSAMINE 4,6-DEHYDRATASE"/>
    <property type="match status" value="1"/>
</dbReference>
<gene>
    <name evidence="3" type="ORF">ACFFQV_11240</name>
</gene>
<dbReference type="CDD" id="cd05237">
    <property type="entry name" value="UDP_invert_4-6DH_SDR_e"/>
    <property type="match status" value="1"/>
</dbReference>
<organism evidence="3 4">
    <name type="scientific">Agromyces lapidis</name>
    <dbReference type="NCBI Taxonomy" id="279574"/>
    <lineage>
        <taxon>Bacteria</taxon>
        <taxon>Bacillati</taxon>
        <taxon>Actinomycetota</taxon>
        <taxon>Actinomycetes</taxon>
        <taxon>Micrococcales</taxon>
        <taxon>Microbacteriaceae</taxon>
        <taxon>Agromyces</taxon>
    </lineage>
</organism>
<dbReference type="Gene3D" id="3.40.50.720">
    <property type="entry name" value="NAD(P)-binding Rossmann-like Domain"/>
    <property type="match status" value="2"/>
</dbReference>
<proteinExistence type="inferred from homology"/>
<dbReference type="InterPro" id="IPR036291">
    <property type="entry name" value="NAD(P)-bd_dom_sf"/>
</dbReference>
<sequence>MRRVLVVGYGTAGIGIADDAAAHGDEVVGFLDDAKQGPRVLGRLAEVNRVVREHAVDSVYFAIPTVDAAKLREFLAGLEQTGLQLSMLPRTYETISRETVSVNDLTDVDVLQLVGREPVKHDMLDARQMVEGRRVLVTGAAGSIGSRLVEHLLNLGVGAVIALDWWETGLFHLANRLHDERLNVVVADVKNVRRLERIFDAHRPELVFHAAAYKHVPLMEENPAEAIANNALGAENVLRQAIASGASHAVYVSTDKAVRPANVMGSTKRLGELLLGDLARDSGSTKLTAVRFGNVLQSNGSVMETFRRQIEQGGPLTVTHPEVTRFFMTIDEAAHLIIQSALLGSNGDICVLDMGEPVRVMDLAESLVKATAPHIEIKVTQLRPGEKLYEELTYNPELATSTANSKVFILQVENEMDVPVAEIRGTLDRVRIGELSDDDARAALVDMGFKIDPRVSPGSS</sequence>
<dbReference type="RefSeq" id="WP_157422449.1">
    <property type="nucleotide sequence ID" value="NZ_BAAANI010000002.1"/>
</dbReference>
<evidence type="ECO:0000313" key="3">
    <source>
        <dbReference type="EMBL" id="MFB9642862.1"/>
    </source>
</evidence>
<dbReference type="SUPFAM" id="SSF51735">
    <property type="entry name" value="NAD(P)-binding Rossmann-fold domains"/>
    <property type="match status" value="2"/>
</dbReference>
<dbReference type="Pfam" id="PF13727">
    <property type="entry name" value="CoA_binding_3"/>
    <property type="match status" value="1"/>
</dbReference>
<dbReference type="Pfam" id="PF02719">
    <property type="entry name" value="Polysacc_synt_2"/>
    <property type="match status" value="1"/>
</dbReference>
<comment type="similarity">
    <text evidence="1">Belongs to the polysaccharide synthase family.</text>
</comment>
<dbReference type="PANTHER" id="PTHR43318:SF1">
    <property type="entry name" value="POLYSACCHARIDE BIOSYNTHESIS PROTEIN EPSC-RELATED"/>
    <property type="match status" value="1"/>
</dbReference>
<feature type="domain" description="Polysaccharide biosynthesis protein CapD-like" evidence="2">
    <location>
        <begin position="135"/>
        <end position="410"/>
    </location>
</feature>
<protein>
    <submittedName>
        <fullName evidence="3">Polysaccharide biosynthesis protein</fullName>
    </submittedName>
</protein>
<dbReference type="EMBL" id="JBHMBL010000002">
    <property type="protein sequence ID" value="MFB9642862.1"/>
    <property type="molecule type" value="Genomic_DNA"/>
</dbReference>
<accession>A0ABV5ST84</accession>
<name>A0ABV5ST84_9MICO</name>
<comment type="caution">
    <text evidence="3">The sequence shown here is derived from an EMBL/GenBank/DDBJ whole genome shotgun (WGS) entry which is preliminary data.</text>
</comment>
<dbReference type="InterPro" id="IPR051203">
    <property type="entry name" value="Polysaccharide_Synthase-Rel"/>
</dbReference>
<evidence type="ECO:0000313" key="4">
    <source>
        <dbReference type="Proteomes" id="UP001589667"/>
    </source>
</evidence>